<accession>A0A811LLI4</accession>
<protein>
    <recommendedName>
        <fullName evidence="3">KIF-binding protein</fullName>
    </recommendedName>
</protein>
<dbReference type="Proteomes" id="UP000614601">
    <property type="component" value="Unassembled WGS sequence"/>
</dbReference>
<name>A0A811LLI4_9BILA</name>
<dbReference type="EMBL" id="CAJFCW020000006">
    <property type="protein sequence ID" value="CAG9126417.1"/>
    <property type="molecule type" value="Genomic_DNA"/>
</dbReference>
<reference evidence="1" key="1">
    <citation type="submission" date="2020-09" db="EMBL/GenBank/DDBJ databases">
        <authorList>
            <person name="Kikuchi T."/>
        </authorList>
    </citation>
    <scope>NUCLEOTIDE SEQUENCE</scope>
    <source>
        <strain evidence="1">SH1</strain>
    </source>
</reference>
<dbReference type="Proteomes" id="UP000783686">
    <property type="component" value="Unassembled WGS sequence"/>
</dbReference>
<dbReference type="AlphaFoldDB" id="A0A811LLI4"/>
<evidence type="ECO:0000313" key="1">
    <source>
        <dbReference type="EMBL" id="CAD5229341.1"/>
    </source>
</evidence>
<gene>
    <name evidence="1" type="ORF">BOKJ2_LOCUS13400</name>
</gene>
<dbReference type="EMBL" id="CAJFDH010000006">
    <property type="protein sequence ID" value="CAD5229341.1"/>
    <property type="molecule type" value="Genomic_DNA"/>
</dbReference>
<evidence type="ECO:0008006" key="3">
    <source>
        <dbReference type="Google" id="ProtNLM"/>
    </source>
</evidence>
<proteinExistence type="predicted"/>
<sequence length="299" mass="35139">MKDQNQLETAAMCNIELSLIYKDLEDTLSERECMLEAAKCFEGGHRENNGSYIPTENGLLPQLEQSYVKIAEMTLRDKCLKNIGVVLVQLATTLMEFQQYLVAYEYLFKATKYLTAEFYFRLMIFEKCIVCLEHSEDLASDLMDLTSMYSKYIRNERLNGVVKDRMVTVELKLVLLHLKQYSEDWEMRPRSFLANYSTYIEHTTVMTKAEHGVVSEFIEAFVRRDYLKLCYMMHSELWDKLDDHGRKLMNTTIQKTAPSTGILNEELVITEVDELDRRKKMIEWHKSVKRSHVASYQHI</sequence>
<evidence type="ECO:0000313" key="2">
    <source>
        <dbReference type="Proteomes" id="UP000614601"/>
    </source>
</evidence>
<comment type="caution">
    <text evidence="1">The sequence shown here is derived from an EMBL/GenBank/DDBJ whole genome shotgun (WGS) entry which is preliminary data.</text>
</comment>
<dbReference type="OrthoDB" id="10249246at2759"/>
<organism evidence="1 2">
    <name type="scientific">Bursaphelenchus okinawaensis</name>
    <dbReference type="NCBI Taxonomy" id="465554"/>
    <lineage>
        <taxon>Eukaryota</taxon>
        <taxon>Metazoa</taxon>
        <taxon>Ecdysozoa</taxon>
        <taxon>Nematoda</taxon>
        <taxon>Chromadorea</taxon>
        <taxon>Rhabditida</taxon>
        <taxon>Tylenchina</taxon>
        <taxon>Tylenchomorpha</taxon>
        <taxon>Aphelenchoidea</taxon>
        <taxon>Aphelenchoididae</taxon>
        <taxon>Bursaphelenchus</taxon>
    </lineage>
</organism>
<keyword evidence="2" id="KW-1185">Reference proteome</keyword>